<evidence type="ECO:0000256" key="1">
    <source>
        <dbReference type="ARBA" id="ARBA00004167"/>
    </source>
</evidence>
<accession>A0A8J1XTN0</accession>
<gene>
    <name evidence="6" type="ORF">OFUS_LOCUS6335</name>
</gene>
<evidence type="ECO:0000256" key="2">
    <source>
        <dbReference type="ARBA" id="ARBA00022692"/>
    </source>
</evidence>
<dbReference type="Proteomes" id="UP000749559">
    <property type="component" value="Unassembled WGS sequence"/>
</dbReference>
<reference evidence="6" key="1">
    <citation type="submission" date="2022-03" db="EMBL/GenBank/DDBJ databases">
        <authorList>
            <person name="Martin C."/>
        </authorList>
    </citation>
    <scope>NUCLEOTIDE SEQUENCE</scope>
</reference>
<evidence type="ECO:0000256" key="4">
    <source>
        <dbReference type="ARBA" id="ARBA00023054"/>
    </source>
</evidence>
<evidence type="ECO:0000256" key="3">
    <source>
        <dbReference type="ARBA" id="ARBA00022989"/>
    </source>
</evidence>
<organism evidence="6 7">
    <name type="scientific">Owenia fusiformis</name>
    <name type="common">Polychaete worm</name>
    <dbReference type="NCBI Taxonomy" id="6347"/>
    <lineage>
        <taxon>Eukaryota</taxon>
        <taxon>Metazoa</taxon>
        <taxon>Spiralia</taxon>
        <taxon>Lophotrochozoa</taxon>
        <taxon>Annelida</taxon>
        <taxon>Polychaeta</taxon>
        <taxon>Sedentaria</taxon>
        <taxon>Canalipalpata</taxon>
        <taxon>Sabellida</taxon>
        <taxon>Oweniida</taxon>
        <taxon>Oweniidae</taxon>
        <taxon>Owenia</taxon>
    </lineage>
</organism>
<dbReference type="AlphaFoldDB" id="A0A8J1XTN0"/>
<dbReference type="Gene3D" id="6.10.140.1430">
    <property type="match status" value="1"/>
</dbReference>
<keyword evidence="3" id="KW-1133">Transmembrane helix</keyword>
<dbReference type="GO" id="GO:0005739">
    <property type="term" value="C:mitochondrion"/>
    <property type="evidence" value="ECO:0007669"/>
    <property type="project" value="TreeGrafter"/>
</dbReference>
<proteinExistence type="predicted"/>
<keyword evidence="7" id="KW-1185">Reference proteome</keyword>
<evidence type="ECO:0000256" key="5">
    <source>
        <dbReference type="ARBA" id="ARBA00023136"/>
    </source>
</evidence>
<dbReference type="PANTHER" id="PTHR21377:SF1">
    <property type="entry name" value="PROTEIN FAM210A"/>
    <property type="match status" value="1"/>
</dbReference>
<comment type="caution">
    <text evidence="6">The sequence shown here is derived from an EMBL/GenBank/DDBJ whole genome shotgun (WGS) entry which is preliminary data.</text>
</comment>
<protein>
    <submittedName>
        <fullName evidence="6">Uncharacterized protein</fullName>
    </submittedName>
</protein>
<dbReference type="InterPro" id="IPR009688">
    <property type="entry name" value="FAM210A/B-like_dom"/>
</dbReference>
<evidence type="ECO:0000313" key="6">
    <source>
        <dbReference type="EMBL" id="CAH1779534.1"/>
    </source>
</evidence>
<evidence type="ECO:0000313" key="7">
    <source>
        <dbReference type="Proteomes" id="UP000749559"/>
    </source>
</evidence>
<dbReference type="PANTHER" id="PTHR21377">
    <property type="entry name" value="PROTEIN FAM210B, MITOCHONDRIAL"/>
    <property type="match status" value="1"/>
</dbReference>
<dbReference type="EMBL" id="CAIIXF020000003">
    <property type="protein sequence ID" value="CAH1779534.1"/>
    <property type="molecule type" value="Genomic_DNA"/>
</dbReference>
<sequence length="294" mass="33902">MALSRIWCPKGVRNSLQTPVVVWKQMTYQVEPILPHSQILCVQRTFEHQSRDRHQFSCYSTISTHDSWTRTNHPAFRYFSTTYPAFVDQKSTASKDSDITEKVIEANESKEIEEAEKPPGLFKRFKLAYKEYGKVLIGVHLVTSAVWFGSFFYLAQGGIDVVSILEKYQFNETLIKPFKGPGLGYVAVAYLMYKLATPLRYTVTLGGTQIAVKYLRQAGYLPPVAHQDKIRNLMKDGRQQLKDKSADLKDQLKEKHGDLKDQLKERKDSLKDKKDEWKEKIKDRSSSRKNNPDS</sequence>
<keyword evidence="4" id="KW-0175">Coiled coil</keyword>
<comment type="subcellular location">
    <subcellularLocation>
        <location evidence="1">Membrane</location>
        <topology evidence="1">Single-pass membrane protein</topology>
    </subcellularLocation>
</comment>
<name>A0A8J1XTN0_OWEFU</name>
<dbReference type="GO" id="GO:0016020">
    <property type="term" value="C:membrane"/>
    <property type="evidence" value="ECO:0007669"/>
    <property type="project" value="UniProtKB-SubCell"/>
</dbReference>
<keyword evidence="2" id="KW-0812">Transmembrane</keyword>
<dbReference type="Pfam" id="PF06916">
    <property type="entry name" value="FAM210A-B_dom"/>
    <property type="match status" value="1"/>
</dbReference>
<dbReference type="OrthoDB" id="5874039at2759"/>
<dbReference type="InterPro" id="IPR045866">
    <property type="entry name" value="FAM210A/B-like"/>
</dbReference>
<keyword evidence="5" id="KW-0472">Membrane</keyword>